<dbReference type="SUPFAM" id="SSF161098">
    <property type="entry name" value="MetI-like"/>
    <property type="match status" value="1"/>
</dbReference>
<dbReference type="PANTHER" id="PTHR30614">
    <property type="entry name" value="MEMBRANE COMPONENT OF AMINO ACID ABC TRANSPORTER"/>
    <property type="match status" value="1"/>
</dbReference>
<comment type="caution">
    <text evidence="11">The sequence shown here is derived from an EMBL/GenBank/DDBJ whole genome shotgun (WGS) entry which is preliminary data.</text>
</comment>
<dbReference type="PANTHER" id="PTHR30614:SF20">
    <property type="entry name" value="GLUTAMINE TRANSPORT SYSTEM PERMEASE PROTEIN GLNP"/>
    <property type="match status" value="1"/>
</dbReference>
<sequence length="262" mass="28012">MAMTTRERARLSLGIQAGLFVVVAAVLVVVMDWQAIATSFFDVERIGPMFPDILLVGLKNTLAYTAVGFLLGLLGGLVLALMKLSSFPVYRWLATGYIEFFRGIPAILVFLALGFGVSIAFGWNLDSLQIAGVSLGLVGAAYIAETLRAGLQAVPKGQIEAARALGMPAWRAMVSIQIPQAVRIVMPPLTNEAILLTKDSSLIFVVGLTAGAAELTKFGRDGINIYQAGLTPLVAAGVCYLLITVPLSILARRMERRTSTKK</sequence>
<dbReference type="PROSITE" id="PS50928">
    <property type="entry name" value="ABC_TM1"/>
    <property type="match status" value="1"/>
</dbReference>
<evidence type="ECO:0000256" key="9">
    <source>
        <dbReference type="RuleBase" id="RU363032"/>
    </source>
</evidence>
<comment type="subcellular location">
    <subcellularLocation>
        <location evidence="1 9">Cell membrane</location>
        <topology evidence="1 9">Multi-pass membrane protein</topology>
    </subcellularLocation>
</comment>
<organism evidence="11 12">
    <name type="scientific">Nesterenkonia halobia</name>
    <dbReference type="NCBI Taxonomy" id="37922"/>
    <lineage>
        <taxon>Bacteria</taxon>
        <taxon>Bacillati</taxon>
        <taxon>Actinomycetota</taxon>
        <taxon>Actinomycetes</taxon>
        <taxon>Micrococcales</taxon>
        <taxon>Micrococcaceae</taxon>
        <taxon>Nesterenkonia</taxon>
    </lineage>
</organism>
<reference evidence="12" key="1">
    <citation type="journal article" date="2019" name="Int. J. Syst. Evol. Microbiol.">
        <title>The Global Catalogue of Microorganisms (GCM) 10K type strain sequencing project: providing services to taxonomists for standard genome sequencing and annotation.</title>
        <authorList>
            <consortium name="The Broad Institute Genomics Platform"/>
            <consortium name="The Broad Institute Genome Sequencing Center for Infectious Disease"/>
            <person name="Wu L."/>
            <person name="Ma J."/>
        </authorList>
    </citation>
    <scope>NUCLEOTIDE SEQUENCE [LARGE SCALE GENOMIC DNA]</scope>
    <source>
        <strain evidence="12">JCM 11483</strain>
    </source>
</reference>
<keyword evidence="7 9" id="KW-1133">Transmembrane helix</keyword>
<evidence type="ECO:0000256" key="6">
    <source>
        <dbReference type="ARBA" id="ARBA00022970"/>
    </source>
</evidence>
<evidence type="ECO:0000259" key="10">
    <source>
        <dbReference type="PROSITE" id="PS50928"/>
    </source>
</evidence>
<feature type="transmembrane region" description="Helical" evidence="9">
    <location>
        <begin position="103"/>
        <end position="121"/>
    </location>
</feature>
<feature type="domain" description="ABC transmembrane type-1" evidence="10">
    <location>
        <begin position="58"/>
        <end position="251"/>
    </location>
</feature>
<dbReference type="CDD" id="cd06261">
    <property type="entry name" value="TM_PBP2"/>
    <property type="match status" value="1"/>
</dbReference>
<dbReference type="EMBL" id="BAAAYG010000005">
    <property type="protein sequence ID" value="GAA3283798.1"/>
    <property type="molecule type" value="Genomic_DNA"/>
</dbReference>
<protein>
    <submittedName>
        <fullName evidence="11">Amino acid ABC transporter permease</fullName>
    </submittedName>
</protein>
<dbReference type="InterPro" id="IPR043429">
    <property type="entry name" value="ArtM/GltK/GlnP/TcyL/YhdX-like"/>
</dbReference>
<keyword evidence="12" id="KW-1185">Reference proteome</keyword>
<dbReference type="NCBIfam" id="TIGR01726">
    <property type="entry name" value="HEQRo_perm_3TM"/>
    <property type="match status" value="1"/>
</dbReference>
<keyword evidence="6" id="KW-0029">Amino-acid transport</keyword>
<dbReference type="Proteomes" id="UP001501736">
    <property type="component" value="Unassembled WGS sequence"/>
</dbReference>
<dbReference type="RefSeq" id="WP_344719480.1">
    <property type="nucleotide sequence ID" value="NZ_BAAAYG010000005.1"/>
</dbReference>
<dbReference type="InterPro" id="IPR010065">
    <property type="entry name" value="AA_ABC_transptr_permease_3TM"/>
</dbReference>
<feature type="transmembrane region" description="Helical" evidence="9">
    <location>
        <begin position="61"/>
        <end position="82"/>
    </location>
</feature>
<evidence type="ECO:0000313" key="12">
    <source>
        <dbReference type="Proteomes" id="UP001501736"/>
    </source>
</evidence>
<evidence type="ECO:0000256" key="8">
    <source>
        <dbReference type="ARBA" id="ARBA00023136"/>
    </source>
</evidence>
<keyword evidence="8 9" id="KW-0472">Membrane</keyword>
<evidence type="ECO:0000256" key="7">
    <source>
        <dbReference type="ARBA" id="ARBA00022989"/>
    </source>
</evidence>
<accession>A0ABP6RBI9</accession>
<evidence type="ECO:0000313" key="11">
    <source>
        <dbReference type="EMBL" id="GAA3283798.1"/>
    </source>
</evidence>
<name>A0ABP6RBI9_9MICC</name>
<keyword evidence="5 9" id="KW-0812">Transmembrane</keyword>
<comment type="similarity">
    <text evidence="2">Belongs to the binding-protein-dependent transport system permease family. HisMQ subfamily.</text>
</comment>
<dbReference type="Gene3D" id="1.10.3720.10">
    <property type="entry name" value="MetI-like"/>
    <property type="match status" value="1"/>
</dbReference>
<evidence type="ECO:0000256" key="2">
    <source>
        <dbReference type="ARBA" id="ARBA00010072"/>
    </source>
</evidence>
<dbReference type="InterPro" id="IPR000515">
    <property type="entry name" value="MetI-like"/>
</dbReference>
<evidence type="ECO:0000256" key="1">
    <source>
        <dbReference type="ARBA" id="ARBA00004651"/>
    </source>
</evidence>
<evidence type="ECO:0000256" key="5">
    <source>
        <dbReference type="ARBA" id="ARBA00022692"/>
    </source>
</evidence>
<feature type="transmembrane region" description="Helical" evidence="9">
    <location>
        <begin position="225"/>
        <end position="251"/>
    </location>
</feature>
<proteinExistence type="inferred from homology"/>
<evidence type="ECO:0000256" key="3">
    <source>
        <dbReference type="ARBA" id="ARBA00022448"/>
    </source>
</evidence>
<keyword evidence="4" id="KW-1003">Cell membrane</keyword>
<gene>
    <name evidence="11" type="ORF">GCM10020260_13070</name>
</gene>
<dbReference type="Pfam" id="PF00528">
    <property type="entry name" value="BPD_transp_1"/>
    <property type="match status" value="1"/>
</dbReference>
<dbReference type="InterPro" id="IPR035906">
    <property type="entry name" value="MetI-like_sf"/>
</dbReference>
<evidence type="ECO:0000256" key="4">
    <source>
        <dbReference type="ARBA" id="ARBA00022475"/>
    </source>
</evidence>
<keyword evidence="3 9" id="KW-0813">Transport</keyword>